<dbReference type="PANTHER" id="PTHR21422:SF10">
    <property type="entry name" value="RAB3 GTPASE-ACTIVATING PROTEIN CATALYTIC SUBUNIT"/>
    <property type="match status" value="1"/>
</dbReference>
<dbReference type="EMBL" id="KZ451956">
    <property type="protein sequence ID" value="PKA58125.1"/>
    <property type="molecule type" value="Genomic_DNA"/>
</dbReference>
<proteinExistence type="predicted"/>
<dbReference type="AlphaFoldDB" id="A0A2I0ARE5"/>
<sequence length="560" mass="62264">MEPSATASGGASSSSLSLVSRAKTALHSAAARAEKVLTDIKADMKNDRDGDGQAKRELRKMEDRVSSAADCSCGTKLEDSEALSTAVQNGNNFSNDLTIPPSSIIKQLTAAYESVKNFRSIKDLLTSVEDPLPNKDKSSLSFSVVKSLVLREKEDKSFSDFSNDDEVLSMLQFLFDLENMYTQRKIGSEPACLPKASMPKDIRGAPPESFTVRLSEVVGSFKSLHKIASFWTSVVGELRKLWYEGLPVPWMPLDANPDLDSCLLHQQLQVINCCIARKQRRNAAVESLDSVIREASLEIYDSVDYTNNSVCMRYARLSSGDFVLRLGVDHISDNLMLETGEPIYSPVTQEGPILTEELIKETEELVLHIEIYLYTGERVHGHPGFSCDNAHAESIIGSWSAAYAHQIFLCSAVAIAETSISAESSLSKLYCECKEWVVATSQISISSENIGDICKVYETLETITTHPEEAITIIDQPEETQTPTEEPKNRFKRINLNFIGRDMNLLRKKASKEEKKSEEKQNVLSQIFEKKTSLFSKKQPKLKRASCSEPTLDLSDWTIL</sequence>
<evidence type="ECO:0000256" key="1">
    <source>
        <dbReference type="SAM" id="MobiDB-lite"/>
    </source>
</evidence>
<feature type="region of interest" description="Disordered" evidence="1">
    <location>
        <begin position="38"/>
        <end position="57"/>
    </location>
</feature>
<reference evidence="2 3" key="1">
    <citation type="journal article" date="2017" name="Nature">
        <title>The Apostasia genome and the evolution of orchids.</title>
        <authorList>
            <person name="Zhang G.Q."/>
            <person name="Liu K.W."/>
            <person name="Li Z."/>
            <person name="Lohaus R."/>
            <person name="Hsiao Y.Y."/>
            <person name="Niu S.C."/>
            <person name="Wang J.Y."/>
            <person name="Lin Y.C."/>
            <person name="Xu Q."/>
            <person name="Chen L.J."/>
            <person name="Yoshida K."/>
            <person name="Fujiwara S."/>
            <person name="Wang Z.W."/>
            <person name="Zhang Y.Q."/>
            <person name="Mitsuda N."/>
            <person name="Wang M."/>
            <person name="Liu G.H."/>
            <person name="Pecoraro L."/>
            <person name="Huang H.X."/>
            <person name="Xiao X.J."/>
            <person name="Lin M."/>
            <person name="Wu X.Y."/>
            <person name="Wu W.L."/>
            <person name="Chen Y.Y."/>
            <person name="Chang S.B."/>
            <person name="Sakamoto S."/>
            <person name="Ohme-Takagi M."/>
            <person name="Yagi M."/>
            <person name="Zeng S.J."/>
            <person name="Shen C.Y."/>
            <person name="Yeh C.M."/>
            <person name="Luo Y.B."/>
            <person name="Tsai W.C."/>
            <person name="Van de Peer Y."/>
            <person name="Liu Z.J."/>
        </authorList>
    </citation>
    <scope>NUCLEOTIDE SEQUENCE [LARGE SCALE GENOMIC DNA]</scope>
    <source>
        <strain evidence="3">cv. Shenzhen</strain>
        <tissue evidence="2">Stem</tissue>
    </source>
</reference>
<evidence type="ECO:0000313" key="3">
    <source>
        <dbReference type="Proteomes" id="UP000236161"/>
    </source>
</evidence>
<protein>
    <submittedName>
        <fullName evidence="2">Uncharacterized protein</fullName>
    </submittedName>
</protein>
<dbReference type="OrthoDB" id="5391403at2759"/>
<accession>A0A2I0ARE5</accession>
<name>A0A2I0ARE5_9ASPA</name>
<dbReference type="STRING" id="1088818.A0A2I0ARE5"/>
<gene>
    <name evidence="2" type="ORF">AXF42_Ash019829</name>
</gene>
<dbReference type="Proteomes" id="UP000236161">
    <property type="component" value="Unassembled WGS sequence"/>
</dbReference>
<dbReference type="GO" id="GO:0005096">
    <property type="term" value="F:GTPase activator activity"/>
    <property type="evidence" value="ECO:0007669"/>
    <property type="project" value="InterPro"/>
</dbReference>
<dbReference type="PANTHER" id="PTHR21422">
    <property type="entry name" value="RAB3 GTPASE-ACTIVATING PROTEIN CATALYTIC SUBUNIT"/>
    <property type="match status" value="1"/>
</dbReference>
<evidence type="ECO:0000313" key="2">
    <source>
        <dbReference type="EMBL" id="PKA58125.1"/>
    </source>
</evidence>
<keyword evidence="3" id="KW-1185">Reference proteome</keyword>
<dbReference type="InterPro" id="IPR045700">
    <property type="entry name" value="Rab3GAP1"/>
</dbReference>
<organism evidence="2 3">
    <name type="scientific">Apostasia shenzhenica</name>
    <dbReference type="NCBI Taxonomy" id="1088818"/>
    <lineage>
        <taxon>Eukaryota</taxon>
        <taxon>Viridiplantae</taxon>
        <taxon>Streptophyta</taxon>
        <taxon>Embryophyta</taxon>
        <taxon>Tracheophyta</taxon>
        <taxon>Spermatophyta</taxon>
        <taxon>Magnoliopsida</taxon>
        <taxon>Liliopsida</taxon>
        <taxon>Asparagales</taxon>
        <taxon>Orchidaceae</taxon>
        <taxon>Apostasioideae</taxon>
        <taxon>Apostasia</taxon>
    </lineage>
</organism>